<dbReference type="AlphaFoldDB" id="A0A2R5GXR1"/>
<feature type="compositionally biased region" description="Basic and acidic residues" evidence="1">
    <location>
        <begin position="1097"/>
        <end position="1109"/>
    </location>
</feature>
<evidence type="ECO:0000313" key="4">
    <source>
        <dbReference type="EMBL" id="GBG33211.1"/>
    </source>
</evidence>
<feature type="compositionally biased region" description="Acidic residues" evidence="1">
    <location>
        <begin position="1134"/>
        <end position="1170"/>
    </location>
</feature>
<protein>
    <submittedName>
        <fullName evidence="4">Cation channel sperm-associated protein subunit gamma</fullName>
    </submittedName>
</protein>
<accession>A0A2R5GXR1</accession>
<dbReference type="Proteomes" id="UP000241890">
    <property type="component" value="Unassembled WGS sequence"/>
</dbReference>
<dbReference type="InParanoid" id="A0A2R5GXR1"/>
<evidence type="ECO:0000259" key="3">
    <source>
        <dbReference type="Pfam" id="PF22846"/>
    </source>
</evidence>
<dbReference type="PANTHER" id="PTHR14327:SF1">
    <property type="entry name" value="CATION CHANNEL SPERM-ASSOCIATED AUXILIARY SUBUNIT GAMMA"/>
    <property type="match status" value="1"/>
</dbReference>
<keyword evidence="2" id="KW-0812">Transmembrane</keyword>
<name>A0A2R5GXR1_9STRA</name>
<dbReference type="InterPro" id="IPR053873">
    <property type="entry name" value="CATSPERG_C"/>
</dbReference>
<dbReference type="Pfam" id="PF22846">
    <property type="entry name" value="CATSPERG_C"/>
    <property type="match status" value="1"/>
</dbReference>
<evidence type="ECO:0000256" key="1">
    <source>
        <dbReference type="SAM" id="MobiDB-lite"/>
    </source>
</evidence>
<proteinExistence type="predicted"/>
<feature type="transmembrane region" description="Helical" evidence="2">
    <location>
        <begin position="1048"/>
        <end position="1068"/>
    </location>
</feature>
<dbReference type="OrthoDB" id="5956881at2759"/>
<sequence>MVIAVTAATTCTHQWQVRATLEPVLDSEESVMETVVRSTATKDNKTFADAARMRLQWTLTRKVGANGFFVQDERATAQASGLGILPDVLVDPIFEDTSCGPNDWCGSFSPQIASTSSEGWFDVITINDALGYGPVVITTSTPWRNQQGRMDICSNKVVLRMPLLELLDITDEEPYVELGELRERADLDHAAWAAAVLALPPHLARASDWNTLRVLSVPGFSWITAVLAYNSSANGAHLSLQVSSNSFQQIGSRNFPALDLMSIYPFQTSRSVVQYDWNLQHQGGDAYDGDEEIDTYLNALVDDDFPWETGPCATSLGYWRPELWSLGSILVAPTTWGLAFRRADNMGLHEEEIMEDWVPLAPLCGRVLPSAQLDPVDKNAACAFLFIPGLRNTTVELEDETYDHRQFSNLTMPTIFAAAGTEGTCEPGAEQVGFRLTELKDASGANLHDFLESQNEDFMVNLELVDAAAMQPNGLGPIVVLVRFESAHETSFRTVSYENSTWVLGLELPQKTIPIPFRSFSRGERLFPNIERERIAQGENGTQLDIRGVDTLPRMSQLLYTWGNALFVSQNAGHTFWKVAQTSSSVMMDLMDVDASELETLLFADDPITRFTAAQDGWIAVLTENARIWLGKAGADIIFPLTLNLTSSLDLLPPYDLFFDEAGALRVTGLEVTGVEAGKRQARPAETLNTDRVKDLALYFDENDSACLLDDALIVAKHDVEHTRTVYKSAGLTTSMARDVQAHGFRNTLPTRIFLNRGGNYTFRIRLFSAVEHNEIPHQQVATLAGLHVGFELSTQELISLSFQRQENLIEGTVDYDVMLEDRGRWDLTSSVLKAPYDAEMLAATHAQPGSQLLVTSVGIRGLSQGCTSEVDPAALVTRTSASPAIRLDVYSGCPPHQRLEFDREASLDGVNQGCEETDEDICVFYDNTFTPRFRLIDSSIDASTILDASFGELIAIGGGLTYDTIVDYPEDDRAALTLASFSVSSTSTVRWLCMAASSPCAAVAPEFPKPPQYFFKLRLVATSNDSYCDFSTDFVVRIHNLPITLQAIMVTNGITIMVCMIPLLYFYNRRQKRNQHKRLRGLRGVGMMDLANGALDLDKNSDSDRSSDSSDDDAESPRRDRSKTRRGSRSRGDDEDEDEDDEDDEDEDEDDDEVDDDDDEDDEDDDDGMDGNRASGRARQQ</sequence>
<dbReference type="GO" id="GO:0097228">
    <property type="term" value="C:sperm principal piece"/>
    <property type="evidence" value="ECO:0007669"/>
    <property type="project" value="InterPro"/>
</dbReference>
<dbReference type="PANTHER" id="PTHR14327">
    <property type="entry name" value="CATION CHANNEL SPERM-ASSOCIATED PROTEIN SUBUNIT GAMMA"/>
    <property type="match status" value="1"/>
</dbReference>
<reference evidence="4 5" key="1">
    <citation type="submission" date="2017-12" db="EMBL/GenBank/DDBJ databases">
        <title>Sequencing, de novo assembly and annotation of complete genome of a new Thraustochytrid species, strain FCC1311.</title>
        <authorList>
            <person name="Sedici K."/>
            <person name="Godart F."/>
            <person name="Aiese Cigliano R."/>
            <person name="Sanseverino W."/>
            <person name="Barakat M."/>
            <person name="Ortet P."/>
            <person name="Marechal E."/>
            <person name="Cagnac O."/>
            <person name="Amato A."/>
        </authorList>
    </citation>
    <scope>NUCLEOTIDE SEQUENCE [LARGE SCALE GENOMIC DNA]</scope>
</reference>
<dbReference type="EMBL" id="BEYU01000147">
    <property type="protein sequence ID" value="GBG33211.1"/>
    <property type="molecule type" value="Genomic_DNA"/>
</dbReference>
<dbReference type="GO" id="GO:0036128">
    <property type="term" value="C:CatSper complex"/>
    <property type="evidence" value="ECO:0007669"/>
    <property type="project" value="InterPro"/>
</dbReference>
<feature type="domain" description="CATSPERG C-terminal" evidence="3">
    <location>
        <begin position="986"/>
        <end position="1060"/>
    </location>
</feature>
<comment type="caution">
    <text evidence="4">The sequence shown here is derived from an EMBL/GenBank/DDBJ whole genome shotgun (WGS) entry which is preliminary data.</text>
</comment>
<evidence type="ECO:0000313" key="5">
    <source>
        <dbReference type="Proteomes" id="UP000241890"/>
    </source>
</evidence>
<dbReference type="InterPro" id="IPR028246">
    <property type="entry name" value="CATSPERG"/>
</dbReference>
<keyword evidence="5" id="KW-1185">Reference proteome</keyword>
<feature type="region of interest" description="Disordered" evidence="1">
    <location>
        <begin position="1095"/>
        <end position="1182"/>
    </location>
</feature>
<feature type="compositionally biased region" description="Basic residues" evidence="1">
    <location>
        <begin position="1121"/>
        <end position="1130"/>
    </location>
</feature>
<organism evidence="4 5">
    <name type="scientific">Hondaea fermentalgiana</name>
    <dbReference type="NCBI Taxonomy" id="2315210"/>
    <lineage>
        <taxon>Eukaryota</taxon>
        <taxon>Sar</taxon>
        <taxon>Stramenopiles</taxon>
        <taxon>Bigyra</taxon>
        <taxon>Labyrinthulomycetes</taxon>
        <taxon>Thraustochytrida</taxon>
        <taxon>Thraustochytriidae</taxon>
        <taxon>Hondaea</taxon>
    </lineage>
</organism>
<evidence type="ECO:0000256" key="2">
    <source>
        <dbReference type="SAM" id="Phobius"/>
    </source>
</evidence>
<keyword evidence="2" id="KW-0472">Membrane</keyword>
<gene>
    <name evidence="4" type="ORF">FCC1311_094352</name>
</gene>
<keyword evidence="2" id="KW-1133">Transmembrane helix</keyword>